<accession>A0ABW5GRT3</accession>
<comment type="caution">
    <text evidence="1">The sequence shown here is derived from an EMBL/GenBank/DDBJ whole genome shotgun (WGS) entry which is preliminary data.</text>
</comment>
<organism evidence="1 2">
    <name type="scientific">Amycolatopsis samaneae</name>
    <dbReference type="NCBI Taxonomy" id="664691"/>
    <lineage>
        <taxon>Bacteria</taxon>
        <taxon>Bacillati</taxon>
        <taxon>Actinomycetota</taxon>
        <taxon>Actinomycetes</taxon>
        <taxon>Pseudonocardiales</taxon>
        <taxon>Pseudonocardiaceae</taxon>
        <taxon>Amycolatopsis</taxon>
    </lineage>
</organism>
<proteinExistence type="predicted"/>
<protein>
    <submittedName>
        <fullName evidence="1">Uncharacterized protein</fullName>
    </submittedName>
</protein>
<keyword evidence="2" id="KW-1185">Reference proteome</keyword>
<dbReference type="RefSeq" id="WP_345391964.1">
    <property type="nucleotide sequence ID" value="NZ_BAABHG010000005.1"/>
</dbReference>
<sequence>MEAGGALMRREETLSRLRETVARWYADQVSAGDIVFAACDLLVAGIDGPAVVAVAAVDVSAADEKVPELVEELLRETGFAVPGRGSDTADEHALRVLAALTAAGALEPRRFLFWAAARCAQDGMVLADRLSSLEGSYEAMRFLGGDPERLDEQVLDEAHRLAGR</sequence>
<dbReference type="EMBL" id="JBHUKU010000020">
    <property type="protein sequence ID" value="MFD2463262.1"/>
    <property type="molecule type" value="Genomic_DNA"/>
</dbReference>
<reference evidence="2" key="1">
    <citation type="journal article" date="2019" name="Int. J. Syst. Evol. Microbiol.">
        <title>The Global Catalogue of Microorganisms (GCM) 10K type strain sequencing project: providing services to taxonomists for standard genome sequencing and annotation.</title>
        <authorList>
            <consortium name="The Broad Institute Genomics Platform"/>
            <consortium name="The Broad Institute Genome Sequencing Center for Infectious Disease"/>
            <person name="Wu L."/>
            <person name="Ma J."/>
        </authorList>
    </citation>
    <scope>NUCLEOTIDE SEQUENCE [LARGE SCALE GENOMIC DNA]</scope>
    <source>
        <strain evidence="2">CGMCC 4.7643</strain>
    </source>
</reference>
<dbReference type="Proteomes" id="UP001597419">
    <property type="component" value="Unassembled WGS sequence"/>
</dbReference>
<evidence type="ECO:0000313" key="1">
    <source>
        <dbReference type="EMBL" id="MFD2463262.1"/>
    </source>
</evidence>
<gene>
    <name evidence="1" type="ORF">ACFSYJ_31940</name>
</gene>
<evidence type="ECO:0000313" key="2">
    <source>
        <dbReference type="Proteomes" id="UP001597419"/>
    </source>
</evidence>
<name>A0ABW5GRT3_9PSEU</name>